<feature type="region of interest" description="Disordered" evidence="1">
    <location>
        <begin position="1"/>
        <end position="63"/>
    </location>
</feature>
<evidence type="ECO:0000313" key="2">
    <source>
        <dbReference type="EMBL" id="KAK4007467.1"/>
    </source>
</evidence>
<organism evidence="2 3">
    <name type="scientific">Daphnia magna</name>
    <dbReference type="NCBI Taxonomy" id="35525"/>
    <lineage>
        <taxon>Eukaryota</taxon>
        <taxon>Metazoa</taxon>
        <taxon>Ecdysozoa</taxon>
        <taxon>Arthropoda</taxon>
        <taxon>Crustacea</taxon>
        <taxon>Branchiopoda</taxon>
        <taxon>Diplostraca</taxon>
        <taxon>Cladocera</taxon>
        <taxon>Anomopoda</taxon>
        <taxon>Daphniidae</taxon>
        <taxon>Daphnia</taxon>
    </lineage>
</organism>
<reference evidence="2 3" key="1">
    <citation type="journal article" date="2023" name="Nucleic Acids Res.">
        <title>The hologenome of Daphnia magna reveals possible DNA methylation and microbiome-mediated evolution of the host genome.</title>
        <authorList>
            <person name="Chaturvedi A."/>
            <person name="Li X."/>
            <person name="Dhandapani V."/>
            <person name="Marshall H."/>
            <person name="Kissane S."/>
            <person name="Cuenca-Cambronero M."/>
            <person name="Asole G."/>
            <person name="Calvet F."/>
            <person name="Ruiz-Romero M."/>
            <person name="Marangio P."/>
            <person name="Guigo R."/>
            <person name="Rago D."/>
            <person name="Mirbahai L."/>
            <person name="Eastwood N."/>
            <person name="Colbourne J.K."/>
            <person name="Zhou J."/>
            <person name="Mallon E."/>
            <person name="Orsini L."/>
        </authorList>
    </citation>
    <scope>NUCLEOTIDE SEQUENCE [LARGE SCALE GENOMIC DNA]</scope>
    <source>
        <strain evidence="2">LRV0_1</strain>
    </source>
</reference>
<name>A0ABQ9Z3J5_9CRUS</name>
<accession>A0ABQ9Z3J5</accession>
<feature type="compositionally biased region" description="Basic and acidic residues" evidence="1">
    <location>
        <begin position="105"/>
        <end position="118"/>
    </location>
</feature>
<comment type="caution">
    <text evidence="2">The sequence shown here is derived from an EMBL/GenBank/DDBJ whole genome shotgun (WGS) entry which is preliminary data.</text>
</comment>
<evidence type="ECO:0000256" key="1">
    <source>
        <dbReference type="SAM" id="MobiDB-lite"/>
    </source>
</evidence>
<evidence type="ECO:0000313" key="3">
    <source>
        <dbReference type="Proteomes" id="UP001234178"/>
    </source>
</evidence>
<sequence>MLSGFNPIDRTGKPGARGGGASEGSESLSNKVRDLEAKLRGNRPTDKKPKDLIRAIDPHDNKVPKWNRDAFTDKFEAINRRIHGLPVEAINEKHSNLKRNMKQLDRKLKEGSVLDTGHRGSNKVSAMAQ</sequence>
<dbReference type="EMBL" id="JAOYFB010000002">
    <property type="protein sequence ID" value="KAK4007467.1"/>
    <property type="molecule type" value="Genomic_DNA"/>
</dbReference>
<gene>
    <name evidence="2" type="ORF">OUZ56_012622</name>
</gene>
<proteinExistence type="predicted"/>
<dbReference type="Proteomes" id="UP001234178">
    <property type="component" value="Unassembled WGS sequence"/>
</dbReference>
<protein>
    <submittedName>
        <fullName evidence="2">Uncharacterized protein</fullName>
    </submittedName>
</protein>
<feature type="compositionally biased region" description="Basic and acidic residues" evidence="1">
    <location>
        <begin position="31"/>
        <end position="63"/>
    </location>
</feature>
<feature type="region of interest" description="Disordered" evidence="1">
    <location>
        <begin position="105"/>
        <end position="129"/>
    </location>
</feature>
<keyword evidence="3" id="KW-1185">Reference proteome</keyword>